<reference evidence="3" key="1">
    <citation type="submission" date="2020-03" db="EMBL/GenBank/DDBJ databases">
        <title>The deep terrestrial virosphere.</title>
        <authorList>
            <person name="Holmfeldt K."/>
            <person name="Nilsson E."/>
            <person name="Simone D."/>
            <person name="Lopez-Fernandez M."/>
            <person name="Wu X."/>
            <person name="de Brujin I."/>
            <person name="Lundin D."/>
            <person name="Andersson A."/>
            <person name="Bertilsson S."/>
            <person name="Dopson M."/>
        </authorList>
    </citation>
    <scope>NUCLEOTIDE SEQUENCE</scope>
    <source>
        <strain evidence="3">MM415A01857</strain>
        <strain evidence="2">MM415B01290</strain>
    </source>
</reference>
<evidence type="ECO:0000313" key="3">
    <source>
        <dbReference type="EMBL" id="QJA75216.1"/>
    </source>
</evidence>
<protein>
    <recommendedName>
        <fullName evidence="1">dATP/dGTP diphosphohydrolase N-terminal domain-containing protein</fullName>
    </recommendedName>
</protein>
<dbReference type="Pfam" id="PF18909">
    <property type="entry name" value="dGTP_diPhyd_N"/>
    <property type="match status" value="1"/>
</dbReference>
<proteinExistence type="predicted"/>
<gene>
    <name evidence="3" type="ORF">MM415A01857_0009</name>
    <name evidence="2" type="ORF">MM415B01290_0015</name>
</gene>
<dbReference type="EMBL" id="MT141371">
    <property type="protein sequence ID" value="QJA59482.1"/>
    <property type="molecule type" value="Genomic_DNA"/>
</dbReference>
<evidence type="ECO:0000259" key="1">
    <source>
        <dbReference type="Pfam" id="PF18909"/>
    </source>
</evidence>
<evidence type="ECO:0000313" key="2">
    <source>
        <dbReference type="EMBL" id="QJA59482.1"/>
    </source>
</evidence>
<organism evidence="3">
    <name type="scientific">viral metagenome</name>
    <dbReference type="NCBI Taxonomy" id="1070528"/>
    <lineage>
        <taxon>unclassified sequences</taxon>
        <taxon>metagenomes</taxon>
        <taxon>organismal metagenomes</taxon>
    </lineage>
</organism>
<name>A0A6M3JYJ9_9ZZZZ</name>
<dbReference type="InterPro" id="IPR044038">
    <property type="entry name" value="dATP/dGTP_diPOhydrolase_N"/>
</dbReference>
<dbReference type="EMBL" id="MT142148">
    <property type="protein sequence ID" value="QJA75216.1"/>
    <property type="molecule type" value="Genomic_DNA"/>
</dbReference>
<sequence length="145" mass="16548">MDDVAKKADMGKRRYDLLPAEALESVVDVLTHGAEKYGDHNWETGLKFGRVFGAIMRHAWAWWRREEIDPESGLPHLAHVIVNGLFLLQYTLKKISGFDDRPGVIEAKHSCEICGAPADVYLPSKRKFLCSRCTSDDYNAWLEKR</sequence>
<accession>A0A6M3JYJ9</accession>
<dbReference type="AlphaFoldDB" id="A0A6M3JYJ9"/>
<feature type="domain" description="dATP/dGTP diphosphohydrolase N-terminal" evidence="1">
    <location>
        <begin position="6"/>
        <end position="95"/>
    </location>
</feature>